<dbReference type="CDD" id="cd03362">
    <property type="entry name" value="TOPRIM_TopoIA_TopoIII"/>
    <property type="match status" value="1"/>
</dbReference>
<dbReference type="GO" id="GO:0003677">
    <property type="term" value="F:DNA binding"/>
    <property type="evidence" value="ECO:0007669"/>
    <property type="project" value="UniProtKB-KW"/>
</dbReference>
<evidence type="ECO:0000256" key="7">
    <source>
        <dbReference type="ARBA" id="ARBA00023125"/>
    </source>
</evidence>
<dbReference type="GO" id="GO:0006265">
    <property type="term" value="P:DNA topological change"/>
    <property type="evidence" value="ECO:0007669"/>
    <property type="project" value="InterPro"/>
</dbReference>
<evidence type="ECO:0000256" key="13">
    <source>
        <dbReference type="SAM" id="MobiDB-lite"/>
    </source>
</evidence>
<dbReference type="GO" id="GO:0006310">
    <property type="term" value="P:DNA recombination"/>
    <property type="evidence" value="ECO:0007669"/>
    <property type="project" value="TreeGrafter"/>
</dbReference>
<evidence type="ECO:0000256" key="1">
    <source>
        <dbReference type="ARBA" id="ARBA00000213"/>
    </source>
</evidence>
<dbReference type="Pfam" id="PF01131">
    <property type="entry name" value="Topoisom_bac"/>
    <property type="match status" value="1"/>
</dbReference>
<dbReference type="InterPro" id="IPR013825">
    <property type="entry name" value="Topo_IA_cen_sub2"/>
</dbReference>
<evidence type="ECO:0000256" key="8">
    <source>
        <dbReference type="ARBA" id="ARBA00023235"/>
    </source>
</evidence>
<dbReference type="Gene3D" id="1.10.460.10">
    <property type="entry name" value="Topoisomerase I, domain 2"/>
    <property type="match status" value="1"/>
</dbReference>
<keyword evidence="7" id="KW-0238">DNA-binding</keyword>
<dbReference type="InterPro" id="IPR013824">
    <property type="entry name" value="Topo_IA_cen_sub1"/>
</dbReference>
<evidence type="ECO:0000313" key="17">
    <source>
        <dbReference type="Proteomes" id="UP000824124"/>
    </source>
</evidence>
<feature type="domain" description="Topo IA-type catalytic" evidence="15">
    <location>
        <begin position="153"/>
        <end position="607"/>
    </location>
</feature>
<sequence length="642" mass="71579">MAKILVIAEKPSVGRDIARVLGCKQRGDGCLIGEEYIVSWAVGHLAQLAAPEEYDPALKKWAFDTLPIMPPVMKLTAAPGGKSQLAVLKKLMNGRDVSSLICATDSGREGELIFRYIYQICGCQKPFQRLWVSSMTDKAIKEGFAALRPGTDYDLLYLSARCRSEADWLVGINASRAYTLKYNALLSIGRVQTPTLAIIVQRAAEIAAFQPEEYFEVRADFSGENAAYWGLWQDAKGNSRLPCKEHADALLTKLKGADGIVKSVKREEKSQPPPLLYDLTELQRDCNKRYGFSAQKTLDLAQSLYETRKLLTYPRTDSRYLSDDLLPRLAGRVKSLAALPQFEQAAGTLVAQGSLPRPGKRVIDNSKVTDHHAIIPTEGRLRVDNLTPDEWRVFRLVALRFLAVFYPAHRYASTRVLTVAAEEQFISKGQEELQSGWTALYDDLRRQEQQEAAKPARKSKADAKEEQDLPNLAEGEAVRLTKAKAAQKKTQPPKPYTEAGLLSAMENAGRFVEDEVLKEQLKDSGLGTPATRAAIIERLLTVGYIKRQGKTLTPTEKGEKLVAVVPDPLKSPETTGKWEKGLAAIADGRMERDVFMASIRRYVDFLVGDCRTSTRRMQFPAEQRRYRRSTAKKHSVAKKTTA</sequence>
<keyword evidence="5" id="KW-0460">Magnesium</keyword>
<dbReference type="AlphaFoldDB" id="A0A9D1HL34"/>
<dbReference type="Proteomes" id="UP000824124">
    <property type="component" value="Unassembled WGS sequence"/>
</dbReference>
<dbReference type="SMART" id="SM00437">
    <property type="entry name" value="TOP1Ac"/>
    <property type="match status" value="1"/>
</dbReference>
<reference evidence="16" key="1">
    <citation type="submission" date="2020-10" db="EMBL/GenBank/DDBJ databases">
        <authorList>
            <person name="Gilroy R."/>
        </authorList>
    </citation>
    <scope>NUCLEOTIDE SEQUENCE</scope>
    <source>
        <strain evidence="16">2830</strain>
    </source>
</reference>
<dbReference type="PROSITE" id="PS50880">
    <property type="entry name" value="TOPRIM"/>
    <property type="match status" value="1"/>
</dbReference>
<evidence type="ECO:0000256" key="11">
    <source>
        <dbReference type="ARBA" id="ARBA00032235"/>
    </source>
</evidence>
<dbReference type="EMBL" id="DVMH01000037">
    <property type="protein sequence ID" value="HIU11017.1"/>
    <property type="molecule type" value="Genomic_DNA"/>
</dbReference>
<evidence type="ECO:0000313" key="16">
    <source>
        <dbReference type="EMBL" id="HIU11017.1"/>
    </source>
</evidence>
<dbReference type="GO" id="GO:0046872">
    <property type="term" value="F:metal ion binding"/>
    <property type="evidence" value="ECO:0007669"/>
    <property type="project" value="UniProtKB-KW"/>
</dbReference>
<dbReference type="PANTHER" id="PTHR11390">
    <property type="entry name" value="PROKARYOTIC DNA TOPOISOMERASE"/>
    <property type="match status" value="1"/>
</dbReference>
<dbReference type="Pfam" id="PF01751">
    <property type="entry name" value="Toprim"/>
    <property type="match status" value="1"/>
</dbReference>
<dbReference type="Gene3D" id="3.40.50.140">
    <property type="match status" value="1"/>
</dbReference>
<proteinExistence type="inferred from homology"/>
<evidence type="ECO:0000256" key="9">
    <source>
        <dbReference type="ARBA" id="ARBA00030003"/>
    </source>
</evidence>
<dbReference type="GO" id="GO:0003917">
    <property type="term" value="F:DNA topoisomerase type I (single strand cut, ATP-independent) activity"/>
    <property type="evidence" value="ECO:0007669"/>
    <property type="project" value="UniProtKB-EC"/>
</dbReference>
<name>A0A9D1HL34_9FIRM</name>
<dbReference type="InterPro" id="IPR013826">
    <property type="entry name" value="Topo_IA_cen_sub3"/>
</dbReference>
<evidence type="ECO:0000259" key="14">
    <source>
        <dbReference type="PROSITE" id="PS50880"/>
    </source>
</evidence>
<dbReference type="InterPro" id="IPR000380">
    <property type="entry name" value="Topo_IA"/>
</dbReference>
<dbReference type="SUPFAM" id="SSF56712">
    <property type="entry name" value="Prokaryotic type I DNA topoisomerase"/>
    <property type="match status" value="1"/>
</dbReference>
<evidence type="ECO:0000256" key="5">
    <source>
        <dbReference type="ARBA" id="ARBA00022842"/>
    </source>
</evidence>
<dbReference type="NCBIfam" id="TIGR01056">
    <property type="entry name" value="topB"/>
    <property type="match status" value="1"/>
</dbReference>
<dbReference type="InterPro" id="IPR034144">
    <property type="entry name" value="TOPRIM_TopoIII"/>
</dbReference>
<comment type="similarity">
    <text evidence="2">Belongs to the type IA topoisomerase family.</text>
</comment>
<accession>A0A9D1HL34</accession>
<dbReference type="Gene3D" id="1.10.290.10">
    <property type="entry name" value="Topoisomerase I, domain 4"/>
    <property type="match status" value="1"/>
</dbReference>
<dbReference type="InterPro" id="IPR005738">
    <property type="entry name" value="TopoIII"/>
</dbReference>
<dbReference type="InterPro" id="IPR006171">
    <property type="entry name" value="TOPRIM_dom"/>
</dbReference>
<evidence type="ECO:0000256" key="3">
    <source>
        <dbReference type="ARBA" id="ARBA00012891"/>
    </source>
</evidence>
<organism evidence="16 17">
    <name type="scientific">Candidatus Avidehalobacter gallistercoris</name>
    <dbReference type="NCBI Taxonomy" id="2840694"/>
    <lineage>
        <taxon>Bacteria</taxon>
        <taxon>Bacillati</taxon>
        <taxon>Bacillota</taxon>
        <taxon>Clostridia</taxon>
        <taxon>Eubacteriales</taxon>
        <taxon>Peptococcaceae</taxon>
        <taxon>Peptococcaceae incertae sedis</taxon>
        <taxon>Candidatus Avidehalobacter</taxon>
    </lineage>
</organism>
<gene>
    <name evidence="16" type="ORF">IAB00_07285</name>
</gene>
<keyword evidence="6" id="KW-0799">Topoisomerase</keyword>
<keyword evidence="8" id="KW-0413">Isomerase</keyword>
<evidence type="ECO:0000256" key="6">
    <source>
        <dbReference type="ARBA" id="ARBA00023029"/>
    </source>
</evidence>
<dbReference type="PANTHER" id="PTHR11390:SF21">
    <property type="entry name" value="DNA TOPOISOMERASE 3-ALPHA"/>
    <property type="match status" value="1"/>
</dbReference>
<comment type="catalytic activity">
    <reaction evidence="1">
        <text>ATP-independent breakage of single-stranded DNA, followed by passage and rejoining.</text>
        <dbReference type="EC" id="5.6.2.1"/>
    </reaction>
</comment>
<dbReference type="Gene3D" id="2.70.20.10">
    <property type="entry name" value="Topoisomerase I, domain 3"/>
    <property type="match status" value="1"/>
</dbReference>
<dbReference type="InterPro" id="IPR023406">
    <property type="entry name" value="Topo_IA_AS"/>
</dbReference>
<dbReference type="SMART" id="SM00493">
    <property type="entry name" value="TOPRIM"/>
    <property type="match status" value="1"/>
</dbReference>
<dbReference type="InterPro" id="IPR023405">
    <property type="entry name" value="Topo_IA_core_domain"/>
</dbReference>
<dbReference type="CDD" id="cd00186">
    <property type="entry name" value="TOP1Ac"/>
    <property type="match status" value="1"/>
</dbReference>
<evidence type="ECO:0000256" key="12">
    <source>
        <dbReference type="ARBA" id="ARBA00032877"/>
    </source>
</evidence>
<feature type="domain" description="Toprim" evidence="14">
    <location>
        <begin position="3"/>
        <end position="136"/>
    </location>
</feature>
<evidence type="ECO:0000256" key="4">
    <source>
        <dbReference type="ARBA" id="ARBA00022723"/>
    </source>
</evidence>
<feature type="compositionally biased region" description="Basic residues" evidence="13">
    <location>
        <begin position="625"/>
        <end position="642"/>
    </location>
</feature>
<dbReference type="PROSITE" id="PS52039">
    <property type="entry name" value="TOPO_IA_2"/>
    <property type="match status" value="1"/>
</dbReference>
<evidence type="ECO:0000256" key="2">
    <source>
        <dbReference type="ARBA" id="ARBA00009446"/>
    </source>
</evidence>
<keyword evidence="4" id="KW-0479">Metal-binding</keyword>
<dbReference type="InterPro" id="IPR003602">
    <property type="entry name" value="Topo_IA_DNA-bd_dom"/>
</dbReference>
<dbReference type="InterPro" id="IPR013497">
    <property type="entry name" value="Topo_IA_cen"/>
</dbReference>
<comment type="caution">
    <text evidence="16">The sequence shown here is derived from an EMBL/GenBank/DDBJ whole genome shotgun (WGS) entry which is preliminary data.</text>
</comment>
<protein>
    <recommendedName>
        <fullName evidence="3">DNA topoisomerase</fullName>
        <ecNumber evidence="3">5.6.2.1</ecNumber>
    </recommendedName>
    <alternativeName>
        <fullName evidence="12">Omega-protein</fullName>
    </alternativeName>
    <alternativeName>
        <fullName evidence="11">Relaxing enzyme</fullName>
    </alternativeName>
    <alternativeName>
        <fullName evidence="9">Swivelase</fullName>
    </alternativeName>
    <alternativeName>
        <fullName evidence="10">Untwisting enzyme</fullName>
    </alternativeName>
</protein>
<dbReference type="GO" id="GO:0006281">
    <property type="term" value="P:DNA repair"/>
    <property type="evidence" value="ECO:0007669"/>
    <property type="project" value="TreeGrafter"/>
</dbReference>
<dbReference type="PROSITE" id="PS00396">
    <property type="entry name" value="TOPO_IA_1"/>
    <property type="match status" value="1"/>
</dbReference>
<dbReference type="PRINTS" id="PR00417">
    <property type="entry name" value="PRTPISMRASEI"/>
</dbReference>
<dbReference type="EC" id="5.6.2.1" evidence="3"/>
<evidence type="ECO:0000259" key="15">
    <source>
        <dbReference type="PROSITE" id="PS52039"/>
    </source>
</evidence>
<reference evidence="16" key="2">
    <citation type="journal article" date="2021" name="PeerJ">
        <title>Extensive microbial diversity within the chicken gut microbiome revealed by metagenomics and culture.</title>
        <authorList>
            <person name="Gilroy R."/>
            <person name="Ravi A."/>
            <person name="Getino M."/>
            <person name="Pursley I."/>
            <person name="Horton D.L."/>
            <person name="Alikhan N.F."/>
            <person name="Baker D."/>
            <person name="Gharbi K."/>
            <person name="Hall N."/>
            <person name="Watson M."/>
            <person name="Adriaenssens E.M."/>
            <person name="Foster-Nyarko E."/>
            <person name="Jarju S."/>
            <person name="Secka A."/>
            <person name="Antonio M."/>
            <person name="Oren A."/>
            <person name="Chaudhuri R.R."/>
            <person name="La Ragione R."/>
            <person name="Hildebrand F."/>
            <person name="Pallen M.J."/>
        </authorList>
    </citation>
    <scope>NUCLEOTIDE SEQUENCE</scope>
    <source>
        <strain evidence="16">2830</strain>
    </source>
</reference>
<dbReference type="NCBIfam" id="NF005829">
    <property type="entry name" value="PRK07726.1"/>
    <property type="match status" value="1"/>
</dbReference>
<dbReference type="SMART" id="SM00436">
    <property type="entry name" value="TOP1Bc"/>
    <property type="match status" value="1"/>
</dbReference>
<feature type="region of interest" description="Disordered" evidence="13">
    <location>
        <begin position="620"/>
        <end position="642"/>
    </location>
</feature>
<dbReference type="InterPro" id="IPR003601">
    <property type="entry name" value="Topo_IA_2"/>
</dbReference>
<evidence type="ECO:0000256" key="10">
    <source>
        <dbReference type="ARBA" id="ARBA00031985"/>
    </source>
</evidence>
<feature type="region of interest" description="Disordered" evidence="13">
    <location>
        <begin position="448"/>
        <end position="475"/>
    </location>
</feature>
<dbReference type="GO" id="GO:0043597">
    <property type="term" value="C:cytoplasmic replication fork"/>
    <property type="evidence" value="ECO:0007669"/>
    <property type="project" value="TreeGrafter"/>
</dbReference>